<dbReference type="PANTHER" id="PTHR21366:SF14">
    <property type="entry name" value="GLYOXALASE DOMAIN-CONTAINING PROTEIN 5"/>
    <property type="match status" value="1"/>
</dbReference>
<keyword evidence="2" id="KW-0223">Dioxygenase</keyword>
<feature type="domain" description="VOC" evidence="1">
    <location>
        <begin position="29"/>
        <end position="154"/>
    </location>
</feature>
<dbReference type="InterPro" id="IPR050383">
    <property type="entry name" value="GlyoxalaseI/FosfomycinResist"/>
</dbReference>
<gene>
    <name evidence="2" type="ORF">AGR4C_Cc80344</name>
</gene>
<dbReference type="GO" id="GO:0051213">
    <property type="term" value="F:dioxygenase activity"/>
    <property type="evidence" value="ECO:0007669"/>
    <property type="project" value="UniProtKB-KW"/>
</dbReference>
<dbReference type="InterPro" id="IPR029068">
    <property type="entry name" value="Glyas_Bleomycin-R_OHBP_Dase"/>
</dbReference>
<evidence type="ECO:0000259" key="1">
    <source>
        <dbReference type="PROSITE" id="PS51819"/>
    </source>
</evidence>
<organism evidence="2 3">
    <name type="scientific">Agrobacterium tumefaciens str. Kerr 14</name>
    <dbReference type="NCBI Taxonomy" id="1183424"/>
    <lineage>
        <taxon>Bacteria</taxon>
        <taxon>Pseudomonadati</taxon>
        <taxon>Pseudomonadota</taxon>
        <taxon>Alphaproteobacteria</taxon>
        <taxon>Hyphomicrobiales</taxon>
        <taxon>Rhizobiaceae</taxon>
        <taxon>Rhizobium/Agrobacterium group</taxon>
        <taxon>Agrobacterium</taxon>
        <taxon>Agrobacterium tumefaciens complex</taxon>
    </lineage>
</organism>
<sequence>MDTNWPSGRKTDWQEPVMTLTTPPFSLVGIDHIVFIVDDMMRALDFYRNVLGCRDGYSYPALGMEQVWCGNALIVLWDVTHPGGTKAAPPVAGGRNVDHICIATGPLNHDALRAHLAKFNVTIEQEAFHGGARGMGHSFYFRDPFGNKIELKGPAEYPDGRAENA</sequence>
<dbReference type="PROSITE" id="PS51819">
    <property type="entry name" value="VOC"/>
    <property type="match status" value="1"/>
</dbReference>
<reference evidence="2 3" key="1">
    <citation type="submission" date="2016-01" db="EMBL/GenBank/DDBJ databases">
        <authorList>
            <person name="Oliw E.H."/>
        </authorList>
    </citation>
    <scope>NUCLEOTIDE SEQUENCE [LARGE SCALE GENOMIC DNA]</scope>
    <source>
        <strain evidence="2 3">Kerr 14</strain>
    </source>
</reference>
<evidence type="ECO:0000313" key="3">
    <source>
        <dbReference type="Proteomes" id="UP000191897"/>
    </source>
</evidence>
<dbReference type="CDD" id="cd07253">
    <property type="entry name" value="GLOD5"/>
    <property type="match status" value="1"/>
</dbReference>
<name>A0A1S7QPV9_AGRTU</name>
<dbReference type="Pfam" id="PF00903">
    <property type="entry name" value="Glyoxalase"/>
    <property type="match status" value="1"/>
</dbReference>
<dbReference type="SUPFAM" id="SSF54593">
    <property type="entry name" value="Glyoxalase/Bleomycin resistance protein/Dihydroxybiphenyl dioxygenase"/>
    <property type="match status" value="1"/>
</dbReference>
<accession>A0A1S7QPV9</accession>
<dbReference type="PANTHER" id="PTHR21366">
    <property type="entry name" value="GLYOXALASE FAMILY PROTEIN"/>
    <property type="match status" value="1"/>
</dbReference>
<dbReference type="Proteomes" id="UP000191897">
    <property type="component" value="Unassembled WGS sequence"/>
</dbReference>
<proteinExistence type="predicted"/>
<dbReference type="InterPro" id="IPR004360">
    <property type="entry name" value="Glyas_Fos-R_dOase_dom"/>
</dbReference>
<dbReference type="InterPro" id="IPR037523">
    <property type="entry name" value="VOC_core"/>
</dbReference>
<dbReference type="EMBL" id="FBWC01000017">
    <property type="protein sequence ID" value="CUX39928.1"/>
    <property type="molecule type" value="Genomic_DNA"/>
</dbReference>
<keyword evidence="2" id="KW-0560">Oxidoreductase</keyword>
<dbReference type="AlphaFoldDB" id="A0A1S7QPV9"/>
<evidence type="ECO:0000313" key="2">
    <source>
        <dbReference type="EMBL" id="CUX39928.1"/>
    </source>
</evidence>
<dbReference type="Gene3D" id="3.10.180.10">
    <property type="entry name" value="2,3-Dihydroxybiphenyl 1,2-Dioxygenase, domain 1"/>
    <property type="match status" value="1"/>
</dbReference>
<protein>
    <submittedName>
        <fullName evidence="2">Glyoxalase/bleomycin resistance protein/dioxygenase superfamily protein</fullName>
    </submittedName>
</protein>